<reference evidence="1 2" key="1">
    <citation type="submission" date="2015-10" db="EMBL/GenBank/DDBJ databases">
        <title>Large-scale maps of variable infection efficiencies in aquatic Bacteriodetes phage-host model systems.</title>
        <authorList>
            <person name="Holmfeldt K."/>
            <person name="Solonenko N."/>
            <person name="Howard-Varona C."/>
            <person name="Moreno M."/>
            <person name="Malmstrom R.R."/>
            <person name="Blow M.J."/>
            <person name="Sullivan M.B."/>
        </authorList>
    </citation>
    <scope>NUCLEOTIDE SEQUENCE [LARGE SCALE GENOMIC DNA]</scope>
</reference>
<proteinExistence type="predicted"/>
<evidence type="ECO:0000313" key="1">
    <source>
        <dbReference type="EMBL" id="ALO80107.1"/>
    </source>
</evidence>
<dbReference type="Proteomes" id="UP000229115">
    <property type="component" value="Segment"/>
</dbReference>
<sequence length="106" mass="12124">MKRYSFYLENSKWYVSMPEWLGDKEDLEMVCGADTMLDIISQGQASASVVISEEPFEGYTNHLKLVDESNGGGDYILISEFSSFEVWLCSVVKFVYGKIPNNLYLR</sequence>
<dbReference type="Pfam" id="PF20475">
    <property type="entry name" value="DUF6717"/>
    <property type="match status" value="1"/>
</dbReference>
<organism evidence="1 2">
    <name type="scientific">Cellulophaga phage phi4:1_13</name>
    <dbReference type="NCBI Taxonomy" id="1747284"/>
    <lineage>
        <taxon>Viruses</taxon>
        <taxon>Duplodnaviria</taxon>
        <taxon>Heunggongvirae</taxon>
        <taxon>Uroviricota</taxon>
        <taxon>Caudoviricetes</taxon>
        <taxon>Lightbulbvirus</taxon>
        <taxon>Lightbulbvirus Cba41</taxon>
    </lineage>
</organism>
<accession>A0A0S2MW16</accession>
<evidence type="ECO:0000313" key="2">
    <source>
        <dbReference type="Proteomes" id="UP000229115"/>
    </source>
</evidence>
<dbReference type="EMBL" id="KT962245">
    <property type="protein sequence ID" value="ALO80107.1"/>
    <property type="molecule type" value="Genomic_RNA"/>
</dbReference>
<gene>
    <name evidence="1" type="ORF">Phi4113_098</name>
</gene>
<protein>
    <submittedName>
        <fullName evidence="1">Uncharacterized protein</fullName>
    </submittedName>
</protein>
<name>A0A0S2MW16_9CAUD</name>
<dbReference type="InterPro" id="IPR046562">
    <property type="entry name" value="DUF6717"/>
</dbReference>